<evidence type="ECO:0000313" key="10">
    <source>
        <dbReference type="Proteomes" id="UP000198372"/>
    </source>
</evidence>
<dbReference type="Gene3D" id="3.40.50.200">
    <property type="entry name" value="Peptidase S8/S53 domain"/>
    <property type="match status" value="2"/>
</dbReference>
<evidence type="ECO:0000313" key="9">
    <source>
        <dbReference type="EMBL" id="SCV70345.1"/>
    </source>
</evidence>
<evidence type="ECO:0000256" key="1">
    <source>
        <dbReference type="ARBA" id="ARBA00011073"/>
    </source>
</evidence>
<proteinExistence type="inferred from homology"/>
<dbReference type="SUPFAM" id="SSF52743">
    <property type="entry name" value="Subtilisin-like"/>
    <property type="match status" value="1"/>
</dbReference>
<sequence length="917" mass="99352">MFPQARTRQKFKSAILCGLSLHFPFETSRQELAGIEGVTGVSRVKLRYQQDILHSPASPSEKLQTRASTTGTQRERAFSPHTMTGVDILHQKGLSGDRSIRICFIDSGEYFSWLRCSFLSKELNEGFSSTPGVDYFNPSLGNGCFGPKCKFGFGADFCGDDGNSPRAIPYTNCSAHGTHVAGIAGADYSEEYGFSGVAPGAMFGMYRVHSCTGVVPSDADLQAMLRAGDDRCDVLSMSFAKDMSWDQDDLDDPNRPVMSKLEARGIFLVASSGNDASQGLMFPKTPADLPGVLSTGSMNPLVFPIGYELSFDHGAYPSMRYLSFRPVNHTNTFDIYFHSTRGHGDTSCAPLPKNGRRFDASVVVVREGVCSEAAISWYIAHGARVVIEFQSSSVPTYVSKGVAYNNQDFAGLDWLLRFSEADALTLLDRYKAQNGILRVNFRSSAPLPQSRLVDSQDGGIISAFSEYGPTATLDNLAAHLVGPGSSILSTVPLRFGGYGVHSGTSMVTPLVAGIAGLLLSHRKAERLTPAQLRSLLITTSQPVPSGHGEESSLTTVFQQGGGLVSAVRAFNAKTFVEPYQIAVYDAPRHITEHVITLTNMNGAPVTYSFDSIASQTLAMYNKSATSEIIPSTSPPVIHGSARVTFEPRQLTIAAGRTATFIVYIQQPVFNSKNLPRIPAYGGWIIINAQGDPVDTYHVPYFGVGADLSTVPILDTTSSFAASKYNFPALKYPFLVAGNGNDSSSYPNVPHDRILLDMNKVTSLSRQQGVNIVYRMAMSSARVYFDVVPAHISQPIRWSSEPHGATNTSERPSSKQFSSIAKGNWVWFGGVTRNSDLSAIIPSVDYQVGVFHGPLGSDIDATSSNSKLAAHVPARILIRRVVSSAPIRGLALRLSKAVDDYSEASYEMWLSPPFMFID</sequence>
<dbReference type="AlphaFoldDB" id="A0A238FAW3"/>
<keyword evidence="4 6" id="KW-0378">Hydrolase</keyword>
<dbReference type="GO" id="GO:0005615">
    <property type="term" value="C:extracellular space"/>
    <property type="evidence" value="ECO:0007669"/>
    <property type="project" value="TreeGrafter"/>
</dbReference>
<dbReference type="InterPro" id="IPR015500">
    <property type="entry name" value="Peptidase_S8_subtilisin-rel"/>
</dbReference>
<dbReference type="Pfam" id="PF00082">
    <property type="entry name" value="Peptidase_S8"/>
    <property type="match status" value="1"/>
</dbReference>
<accession>A0A238FAW3</accession>
<dbReference type="PROSITE" id="PS00137">
    <property type="entry name" value="SUBTILASE_HIS"/>
    <property type="match status" value="1"/>
</dbReference>
<dbReference type="PANTHER" id="PTHR43806">
    <property type="entry name" value="PEPTIDASE S8"/>
    <property type="match status" value="1"/>
</dbReference>
<dbReference type="GO" id="GO:0004252">
    <property type="term" value="F:serine-type endopeptidase activity"/>
    <property type="evidence" value="ECO:0007669"/>
    <property type="project" value="UniProtKB-UniRule"/>
</dbReference>
<feature type="domain" description="Peptidase S8/S53" evidence="7">
    <location>
        <begin position="162"/>
        <end position="542"/>
    </location>
</feature>
<evidence type="ECO:0000259" key="7">
    <source>
        <dbReference type="Pfam" id="PF00082"/>
    </source>
</evidence>
<keyword evidence="3" id="KW-0732">Signal</keyword>
<dbReference type="PRINTS" id="PR00723">
    <property type="entry name" value="SUBTILISIN"/>
</dbReference>
<dbReference type="Proteomes" id="UP000198372">
    <property type="component" value="Unassembled WGS sequence"/>
</dbReference>
<dbReference type="InterPro" id="IPR050131">
    <property type="entry name" value="Peptidase_S8_subtilisin-like"/>
</dbReference>
<dbReference type="OrthoDB" id="206201at2759"/>
<dbReference type="EMBL" id="FMSP01000005">
    <property type="protein sequence ID" value="SCV70345.1"/>
    <property type="molecule type" value="Genomic_DNA"/>
</dbReference>
<evidence type="ECO:0000256" key="2">
    <source>
        <dbReference type="ARBA" id="ARBA00022670"/>
    </source>
</evidence>
<dbReference type="PANTHER" id="PTHR43806:SF66">
    <property type="entry name" value="SERIN ENDOPEPTIDASE"/>
    <property type="match status" value="1"/>
</dbReference>
<keyword evidence="5 6" id="KW-0720">Serine protease</keyword>
<reference evidence="10" key="1">
    <citation type="submission" date="2016-09" db="EMBL/GenBank/DDBJ databases">
        <authorList>
            <person name="Jeantristanb JTB J.-T."/>
            <person name="Ricardo R."/>
        </authorList>
    </citation>
    <scope>NUCLEOTIDE SEQUENCE [LARGE SCALE GENOMIC DNA]</scope>
</reference>
<evidence type="ECO:0000259" key="8">
    <source>
        <dbReference type="Pfam" id="PF06280"/>
    </source>
</evidence>
<feature type="active site" description="Charge relay system" evidence="6">
    <location>
        <position position="106"/>
    </location>
</feature>
<dbReference type="GO" id="GO:0006508">
    <property type="term" value="P:proteolysis"/>
    <property type="evidence" value="ECO:0007669"/>
    <property type="project" value="UniProtKB-KW"/>
</dbReference>
<evidence type="ECO:0000256" key="6">
    <source>
        <dbReference type="PROSITE-ProRule" id="PRU01240"/>
    </source>
</evidence>
<name>A0A238FAW3_9BASI</name>
<evidence type="ECO:0000256" key="5">
    <source>
        <dbReference type="ARBA" id="ARBA00022825"/>
    </source>
</evidence>
<dbReference type="InterPro" id="IPR036852">
    <property type="entry name" value="Peptidase_S8/S53_dom_sf"/>
</dbReference>
<evidence type="ECO:0000256" key="3">
    <source>
        <dbReference type="ARBA" id="ARBA00022729"/>
    </source>
</evidence>
<feature type="domain" description="C5a peptidase/Subtilisin-like protease SBT2-like Fn3-like" evidence="8">
    <location>
        <begin position="591"/>
        <end position="700"/>
    </location>
</feature>
<protein>
    <submittedName>
        <fullName evidence="9">BQ2448_1739 protein</fullName>
    </submittedName>
</protein>
<dbReference type="InterPro" id="IPR010435">
    <property type="entry name" value="C5a/SBT2-like_Fn3"/>
</dbReference>
<dbReference type="InterPro" id="IPR000209">
    <property type="entry name" value="Peptidase_S8/S53_dom"/>
</dbReference>
<dbReference type="PROSITE" id="PS51892">
    <property type="entry name" value="SUBTILASE"/>
    <property type="match status" value="1"/>
</dbReference>
<keyword evidence="10" id="KW-1185">Reference proteome</keyword>
<organism evidence="9 10">
    <name type="scientific">Microbotryum intermedium</name>
    <dbReference type="NCBI Taxonomy" id="269621"/>
    <lineage>
        <taxon>Eukaryota</taxon>
        <taxon>Fungi</taxon>
        <taxon>Dikarya</taxon>
        <taxon>Basidiomycota</taxon>
        <taxon>Pucciniomycotina</taxon>
        <taxon>Microbotryomycetes</taxon>
        <taxon>Microbotryales</taxon>
        <taxon>Microbotryaceae</taxon>
        <taxon>Microbotryum</taxon>
    </lineage>
</organism>
<feature type="active site" description="Charge relay system" evidence="6">
    <location>
        <position position="176"/>
    </location>
</feature>
<comment type="similarity">
    <text evidence="1 6">Belongs to the peptidase S8 family.</text>
</comment>
<dbReference type="GO" id="GO:0016020">
    <property type="term" value="C:membrane"/>
    <property type="evidence" value="ECO:0007669"/>
    <property type="project" value="InterPro"/>
</dbReference>
<keyword evidence="2 6" id="KW-0645">Protease</keyword>
<gene>
    <name evidence="9" type="ORF">BQ2448_1739</name>
</gene>
<feature type="active site" description="Charge relay system" evidence="6">
    <location>
        <position position="505"/>
    </location>
</feature>
<dbReference type="InterPro" id="IPR022398">
    <property type="entry name" value="Peptidase_S8_His-AS"/>
</dbReference>
<dbReference type="STRING" id="269621.A0A238FAW3"/>
<dbReference type="Pfam" id="PF06280">
    <property type="entry name" value="fn3_5"/>
    <property type="match status" value="1"/>
</dbReference>
<evidence type="ECO:0000256" key="4">
    <source>
        <dbReference type="ARBA" id="ARBA00022801"/>
    </source>
</evidence>